<keyword evidence="1" id="KW-0597">Phosphoprotein</keyword>
<dbReference type="RefSeq" id="WP_353547869.1">
    <property type="nucleotide sequence ID" value="NZ_JAGKSB010000017.1"/>
</dbReference>
<evidence type="ECO:0000313" key="3">
    <source>
        <dbReference type="EMBL" id="MBP3944359.1"/>
    </source>
</evidence>
<dbReference type="Proteomes" id="UP000679691">
    <property type="component" value="Unassembled WGS sequence"/>
</dbReference>
<protein>
    <submittedName>
        <fullName evidence="3">Response regulator transcription factor</fullName>
    </submittedName>
</protein>
<keyword evidence="4" id="KW-1185">Reference proteome</keyword>
<dbReference type="AlphaFoldDB" id="A0A8T4HBP1"/>
<dbReference type="Pfam" id="PF00072">
    <property type="entry name" value="Response_reg"/>
    <property type="match status" value="1"/>
</dbReference>
<evidence type="ECO:0000256" key="1">
    <source>
        <dbReference type="PROSITE-ProRule" id="PRU00169"/>
    </source>
</evidence>
<organism evidence="3 4">
    <name type="scientific">Rhinopithecimicrobium faecis</name>
    <dbReference type="NCBI Taxonomy" id="2820698"/>
    <lineage>
        <taxon>Bacteria</taxon>
        <taxon>Pseudomonadati</taxon>
        <taxon>Bacteroidota</taxon>
        <taxon>Sphingobacteriia</taxon>
        <taxon>Sphingobacteriales</taxon>
        <taxon>Sphingobacteriaceae</taxon>
        <taxon>Rhinopithecimicrobium</taxon>
    </lineage>
</organism>
<evidence type="ECO:0000313" key="4">
    <source>
        <dbReference type="Proteomes" id="UP000679691"/>
    </source>
</evidence>
<feature type="modified residue" description="4-aspartylphosphate" evidence="1">
    <location>
        <position position="54"/>
    </location>
</feature>
<dbReference type="PANTHER" id="PTHR45566">
    <property type="entry name" value="HTH-TYPE TRANSCRIPTIONAL REGULATOR YHJB-RELATED"/>
    <property type="match status" value="1"/>
</dbReference>
<dbReference type="PANTHER" id="PTHR45566:SF2">
    <property type="entry name" value="NARL SUBFAMILY"/>
    <property type="match status" value="1"/>
</dbReference>
<dbReference type="SUPFAM" id="SSF52172">
    <property type="entry name" value="CheY-like"/>
    <property type="match status" value="1"/>
</dbReference>
<dbReference type="EMBL" id="JAGKSB010000017">
    <property type="protein sequence ID" value="MBP3944359.1"/>
    <property type="molecule type" value="Genomic_DNA"/>
</dbReference>
<dbReference type="InterPro" id="IPR001789">
    <property type="entry name" value="Sig_transdc_resp-reg_receiver"/>
</dbReference>
<dbReference type="GO" id="GO:0000160">
    <property type="term" value="P:phosphorelay signal transduction system"/>
    <property type="evidence" value="ECO:0007669"/>
    <property type="project" value="InterPro"/>
</dbReference>
<evidence type="ECO:0000259" key="2">
    <source>
        <dbReference type="PROSITE" id="PS50110"/>
    </source>
</evidence>
<gene>
    <name evidence="3" type="ORF">J5U18_12495</name>
</gene>
<reference evidence="3" key="1">
    <citation type="submission" date="2021-03" db="EMBL/GenBank/DDBJ databases">
        <authorList>
            <person name="Lu T."/>
            <person name="Wang Q."/>
            <person name="Han X."/>
        </authorList>
    </citation>
    <scope>NUCLEOTIDE SEQUENCE</scope>
    <source>
        <strain evidence="3">WQ 2009</strain>
    </source>
</reference>
<dbReference type="CDD" id="cd17535">
    <property type="entry name" value="REC_NarL-like"/>
    <property type="match status" value="1"/>
</dbReference>
<dbReference type="InterPro" id="IPR011006">
    <property type="entry name" value="CheY-like_superfamily"/>
</dbReference>
<dbReference type="InterPro" id="IPR051015">
    <property type="entry name" value="EvgA-like"/>
</dbReference>
<name>A0A8T4HBP1_9SPHI</name>
<comment type="caution">
    <text evidence="3">The sequence shown here is derived from an EMBL/GenBank/DDBJ whole genome shotgun (WGS) entry which is preliminary data.</text>
</comment>
<feature type="domain" description="Response regulatory" evidence="2">
    <location>
        <begin position="3"/>
        <end position="119"/>
    </location>
</feature>
<dbReference type="PROSITE" id="PS50110">
    <property type="entry name" value="RESPONSE_REGULATORY"/>
    <property type="match status" value="1"/>
</dbReference>
<sequence>MKNIVIIEDHPIVLSNMSLLLNSQQDLHVEKTFMRGVEVRSSSVFDQIDIVFLDINLPDDNGLLLCAFLKEKFPHLKIIGISAFDEWHIIQEFLQAGALGYVVKGADNSHLFRAVEAVMKGERYLCSASNQSKNDYLTASEETILLLTRREKSILKAWDGNSSLAENAKNLAMEEADLKNYIAFLKKKYAIDTIEAIQQLMKNTMH</sequence>
<proteinExistence type="predicted"/>
<dbReference type="Gene3D" id="3.40.50.2300">
    <property type="match status" value="1"/>
</dbReference>
<dbReference type="SMART" id="SM00448">
    <property type="entry name" value="REC"/>
    <property type="match status" value="1"/>
</dbReference>
<accession>A0A8T4HBP1</accession>
<dbReference type="InterPro" id="IPR058245">
    <property type="entry name" value="NreC/VraR/RcsB-like_REC"/>
</dbReference>